<dbReference type="GO" id="GO:0008658">
    <property type="term" value="F:penicillin binding"/>
    <property type="evidence" value="ECO:0007669"/>
    <property type="project" value="InterPro"/>
</dbReference>
<dbReference type="Proteomes" id="UP000029839">
    <property type="component" value="Unassembled WGS sequence"/>
</dbReference>
<dbReference type="Gene3D" id="3.40.710.10">
    <property type="entry name" value="DD-peptidase/beta-lactamase superfamily"/>
    <property type="match status" value="1"/>
</dbReference>
<organism evidence="8 9">
    <name type="scientific">Cellulomonas carbonis T26</name>
    <dbReference type="NCBI Taxonomy" id="947969"/>
    <lineage>
        <taxon>Bacteria</taxon>
        <taxon>Bacillati</taxon>
        <taxon>Actinomycetota</taxon>
        <taxon>Actinomycetes</taxon>
        <taxon>Micrococcales</taxon>
        <taxon>Cellulomonadaceae</taxon>
        <taxon>Cellulomonas</taxon>
    </lineage>
</organism>
<gene>
    <name evidence="8" type="ORF">N868_05585</name>
</gene>
<dbReference type="Pfam" id="PF00905">
    <property type="entry name" value="Transpeptidase"/>
    <property type="match status" value="1"/>
</dbReference>
<feature type="domain" description="Penicillin-binding protein dimerisation" evidence="7">
    <location>
        <begin position="73"/>
        <end position="229"/>
    </location>
</feature>
<evidence type="ECO:0000256" key="5">
    <source>
        <dbReference type="SAM" id="Phobius"/>
    </source>
</evidence>
<keyword evidence="3 5" id="KW-0472">Membrane</keyword>
<feature type="region of interest" description="Disordered" evidence="4">
    <location>
        <begin position="289"/>
        <end position="310"/>
    </location>
</feature>
<dbReference type="Gene3D" id="3.30.450.330">
    <property type="match status" value="1"/>
</dbReference>
<dbReference type="InterPro" id="IPR036138">
    <property type="entry name" value="PBP_dimer_sf"/>
</dbReference>
<dbReference type="PANTHER" id="PTHR30627">
    <property type="entry name" value="PEPTIDOGLYCAN D,D-TRANSPEPTIDASE"/>
    <property type="match status" value="1"/>
</dbReference>
<dbReference type="EMBL" id="AXCY01000139">
    <property type="protein sequence ID" value="KGM08934.1"/>
    <property type="molecule type" value="Genomic_DNA"/>
</dbReference>
<comment type="similarity">
    <text evidence="2">Belongs to the transpeptidase family.</text>
</comment>
<protein>
    <submittedName>
        <fullName evidence="8">Peptidoglycan glycosyltransferase</fullName>
    </submittedName>
</protein>
<dbReference type="RefSeq" id="WP_237558569.1">
    <property type="nucleotide sequence ID" value="NZ_AXCY01000139.1"/>
</dbReference>
<dbReference type="InterPro" id="IPR001460">
    <property type="entry name" value="PCN-bd_Tpept"/>
</dbReference>
<dbReference type="GO" id="GO:0071555">
    <property type="term" value="P:cell wall organization"/>
    <property type="evidence" value="ECO:0007669"/>
    <property type="project" value="TreeGrafter"/>
</dbReference>
<feature type="transmembrane region" description="Helical" evidence="5">
    <location>
        <begin position="32"/>
        <end position="49"/>
    </location>
</feature>
<dbReference type="InterPro" id="IPR005311">
    <property type="entry name" value="PBP_dimer"/>
</dbReference>
<dbReference type="Gene3D" id="3.90.1310.10">
    <property type="entry name" value="Penicillin-binding protein 2a (Domain 2)"/>
    <property type="match status" value="1"/>
</dbReference>
<feature type="domain" description="Penicillin-binding protein transpeptidase" evidence="6">
    <location>
        <begin position="275"/>
        <end position="576"/>
    </location>
</feature>
<evidence type="ECO:0000256" key="3">
    <source>
        <dbReference type="ARBA" id="ARBA00023136"/>
    </source>
</evidence>
<dbReference type="PANTHER" id="PTHR30627:SF1">
    <property type="entry name" value="PEPTIDOGLYCAN D,D-TRANSPEPTIDASE FTSI"/>
    <property type="match status" value="1"/>
</dbReference>
<dbReference type="InterPro" id="IPR050515">
    <property type="entry name" value="Beta-lactam/transpept"/>
</dbReference>
<feature type="region of interest" description="Disordered" evidence="4">
    <location>
        <begin position="1"/>
        <end position="27"/>
    </location>
</feature>
<feature type="non-terminal residue" evidence="8">
    <location>
        <position position="1"/>
    </location>
</feature>
<evidence type="ECO:0000256" key="1">
    <source>
        <dbReference type="ARBA" id="ARBA00004370"/>
    </source>
</evidence>
<reference evidence="8 9" key="2">
    <citation type="journal article" date="2015" name="Stand. Genomic Sci.">
        <title>Draft genome sequence of Cellulomonas carbonis T26(T) and comparative analysis of six Cellulomonas genomes.</title>
        <authorList>
            <person name="Zhuang W."/>
            <person name="Zhang S."/>
            <person name="Xia X."/>
            <person name="Wang G."/>
        </authorList>
    </citation>
    <scope>NUCLEOTIDE SEQUENCE [LARGE SCALE GENOMIC DNA]</scope>
    <source>
        <strain evidence="8 9">T26</strain>
    </source>
</reference>
<keyword evidence="5" id="KW-1133">Transmembrane helix</keyword>
<name>A0A0A0BPA1_9CELL</name>
<feature type="compositionally biased region" description="Low complexity" evidence="4">
    <location>
        <begin position="13"/>
        <end position="27"/>
    </location>
</feature>
<evidence type="ECO:0000313" key="9">
    <source>
        <dbReference type="Proteomes" id="UP000029839"/>
    </source>
</evidence>
<evidence type="ECO:0000259" key="7">
    <source>
        <dbReference type="Pfam" id="PF03717"/>
    </source>
</evidence>
<comment type="caution">
    <text evidence="8">The sequence shown here is derived from an EMBL/GenBank/DDBJ whole genome shotgun (WGS) entry which is preliminary data.</text>
</comment>
<reference evidence="8 9" key="1">
    <citation type="submission" date="2013-08" db="EMBL/GenBank/DDBJ databases">
        <title>Genome sequencing of Cellulomonas carbonis T26.</title>
        <authorList>
            <person name="Chen F."/>
            <person name="Li Y."/>
            <person name="Wang G."/>
        </authorList>
    </citation>
    <scope>NUCLEOTIDE SEQUENCE [LARGE SCALE GENOMIC DNA]</scope>
    <source>
        <strain evidence="8 9">T26</strain>
    </source>
</reference>
<accession>A0A0A0BPA1</accession>
<keyword evidence="8" id="KW-0808">Transferase</keyword>
<evidence type="ECO:0000259" key="6">
    <source>
        <dbReference type="Pfam" id="PF00905"/>
    </source>
</evidence>
<dbReference type="GO" id="GO:0016740">
    <property type="term" value="F:transferase activity"/>
    <property type="evidence" value="ECO:0007669"/>
    <property type="project" value="UniProtKB-KW"/>
</dbReference>
<keyword evidence="5" id="KW-0812">Transmembrane</keyword>
<keyword evidence="9" id="KW-1185">Reference proteome</keyword>
<comment type="subcellular location">
    <subcellularLocation>
        <location evidence="1">Membrane</location>
    </subcellularLocation>
</comment>
<dbReference type="GO" id="GO:0005886">
    <property type="term" value="C:plasma membrane"/>
    <property type="evidence" value="ECO:0007669"/>
    <property type="project" value="TreeGrafter"/>
</dbReference>
<proteinExistence type="inferred from homology"/>
<evidence type="ECO:0000313" key="8">
    <source>
        <dbReference type="EMBL" id="KGM08934.1"/>
    </source>
</evidence>
<dbReference type="AlphaFoldDB" id="A0A0A0BPA1"/>
<sequence length="601" mass="62776">PVRPAPAEGDGSGPRTTPRGPRVGSPPRRQRVALGLVLVLLVVLAGRLVQVQGIAGGSYADLAYSGRLTTVEIPGTRGQVVDRNGEVLASSVERWNVVVNQQQVVAALKTPEKAAEKAAELAELLDMPAGEVGAVLWGGEEKRGFVYLAKNVLPEVYEEVAARRVAGVSGERTSDRSYPAESTGGNVLGFVGADNRGQAGIELVYDDLLSGRAGSQTYEQGARGQRIPTGEQAVEPAVDGHDVQLTIDRDIQYVAQSTLDAKVTESGAEWGALEIVDVRTGEILALVDSGAVDPNDPGATPTDDRGSRSVGAVYEPGSTAKVITMAAALEQGVATPTSQYVVPYLLDLPNIGGKPFKDSHEHGDLRLTLTGILAESSNTGTVMVGKELPRQVRHDYLSKFGFGSTTGVELPGESGGLLWAADDWDGRSQYAVLFGQAVSSTVLQNTQVFATLGNGGVQMQPHLVRGTTAPDGTFTPSELAEPERVVSEETARTVVRMLESAVVEGTGSNGAVPGYRVAGKTGTAQAFEGGGVIKHVSSFIGLVPADDPQLAINVVLYDPKTSIYGGAVAAPVFSQVAAFSLQHLGIPPSGAPAELFPSTWE</sequence>
<dbReference type="InterPro" id="IPR012338">
    <property type="entry name" value="Beta-lactam/transpept-like"/>
</dbReference>
<dbReference type="SUPFAM" id="SSF56519">
    <property type="entry name" value="Penicillin binding protein dimerisation domain"/>
    <property type="match status" value="1"/>
</dbReference>
<dbReference type="SUPFAM" id="SSF56601">
    <property type="entry name" value="beta-lactamase/transpeptidase-like"/>
    <property type="match status" value="1"/>
</dbReference>
<dbReference type="Pfam" id="PF03717">
    <property type="entry name" value="PBP_dimer"/>
    <property type="match status" value="1"/>
</dbReference>
<evidence type="ECO:0000256" key="2">
    <source>
        <dbReference type="ARBA" id="ARBA00007171"/>
    </source>
</evidence>
<evidence type="ECO:0000256" key="4">
    <source>
        <dbReference type="SAM" id="MobiDB-lite"/>
    </source>
</evidence>